<organism evidence="1 2">
    <name type="scientific">Acetobacter indonesiensis</name>
    <dbReference type="NCBI Taxonomy" id="104101"/>
    <lineage>
        <taxon>Bacteria</taxon>
        <taxon>Pseudomonadati</taxon>
        <taxon>Pseudomonadota</taxon>
        <taxon>Alphaproteobacteria</taxon>
        <taxon>Acetobacterales</taxon>
        <taxon>Acetobacteraceae</taxon>
        <taxon>Acetobacter</taxon>
    </lineage>
</organism>
<comment type="caution">
    <text evidence="1">The sequence shown here is derived from an EMBL/GenBank/DDBJ whole genome shotgun (WGS) entry which is preliminary data.</text>
</comment>
<proteinExistence type="predicted"/>
<reference evidence="2" key="1">
    <citation type="submission" date="2014-06" db="EMBL/GenBank/DDBJ databases">
        <authorList>
            <person name="Winans N.J."/>
            <person name="Newell P.D."/>
            <person name="Douglas A.E."/>
        </authorList>
    </citation>
    <scope>NUCLEOTIDE SEQUENCE [LARGE SCALE GENOMIC DNA]</scope>
</reference>
<evidence type="ECO:0000313" key="1">
    <source>
        <dbReference type="EMBL" id="OUI94041.1"/>
    </source>
</evidence>
<dbReference type="Proteomes" id="UP000194641">
    <property type="component" value="Unassembled WGS sequence"/>
</dbReference>
<sequence>MLIVPELCNRYVCCGMKSLHLGKAFLLVCCLAGAVRAEDAQVAEEGTWSVTRSDNKDGGSFCQVEGQFSDGRTFAFLTSEQTYPSHTLLITEKEWPDMTGQIMPLLFQSAKDKKWQQTYNAFGANNSLSITLTLDDLKILFSGISHSGWLILAFPSGSEEEWVMDMGGFAKSVAKFKNCVSEMTETENAF</sequence>
<dbReference type="EMBL" id="JOPA01000018">
    <property type="protein sequence ID" value="OUI94041.1"/>
    <property type="molecule type" value="Genomic_DNA"/>
</dbReference>
<evidence type="ECO:0000313" key="2">
    <source>
        <dbReference type="Proteomes" id="UP000194641"/>
    </source>
</evidence>
<name>A0A252AUR8_9PROT</name>
<accession>A0A252AUR8</accession>
<protein>
    <submittedName>
        <fullName evidence="1">Uncharacterized protein</fullName>
    </submittedName>
</protein>
<dbReference type="AlphaFoldDB" id="A0A252AUR8"/>
<gene>
    <name evidence="1" type="ORF">HK17_05365</name>
</gene>